<proteinExistence type="predicted"/>
<evidence type="ECO:0000259" key="1">
    <source>
        <dbReference type="Pfam" id="PF05050"/>
    </source>
</evidence>
<dbReference type="InterPro" id="IPR052514">
    <property type="entry name" value="SAM-dependent_MTase"/>
</dbReference>
<keyword evidence="2" id="KW-0489">Methyltransferase</keyword>
<dbReference type="SUPFAM" id="SSF53335">
    <property type="entry name" value="S-adenosyl-L-methionine-dependent methyltransferases"/>
    <property type="match status" value="1"/>
</dbReference>
<organism evidence="2 3">
    <name type="scientific">Eikenella exigua</name>
    <dbReference type="NCBI Taxonomy" id="2528037"/>
    <lineage>
        <taxon>Bacteria</taxon>
        <taxon>Pseudomonadati</taxon>
        <taxon>Pseudomonadota</taxon>
        <taxon>Betaproteobacteria</taxon>
        <taxon>Neisseriales</taxon>
        <taxon>Neisseriaceae</taxon>
        <taxon>Eikenella</taxon>
    </lineage>
</organism>
<dbReference type="PANTHER" id="PTHR34203:SF15">
    <property type="entry name" value="SLL1173 PROTEIN"/>
    <property type="match status" value="1"/>
</dbReference>
<dbReference type="PANTHER" id="PTHR34203">
    <property type="entry name" value="METHYLTRANSFERASE, FKBM FAMILY PROTEIN"/>
    <property type="match status" value="1"/>
</dbReference>
<name>A0AAX1F6B7_9NEIS</name>
<sequence>MKHIHRPLPFVLTSTNTGTMIVNHQDYAYDQQGNCYGVGYQYLSQGSFDPSEIELVLNLLNLRKNYHGEGVVALDCGANIGAHTIAWGIEMTGWGNVISFEAQERIYYALAGNIALNNCFNVKAIHAALGNTKILPDPSTHFLDIPVPDYTKHASFGSLELRPSDHNEFIGQQIDYQKHTQKVPLLSIDTLDLSRIDLIKMDVEGMEIEVLNGATDSIKKNRPVMLVEILKSGGDKIVDFFQSLGYTFFTKDINLLAIHKSDPILDHLKVGHSEYRLLSKRLWQKKEHSEALHYYAIYLKQRINKDNELTDVHLFHPDVDKPNF</sequence>
<dbReference type="GO" id="GO:0032259">
    <property type="term" value="P:methylation"/>
    <property type="evidence" value="ECO:0007669"/>
    <property type="project" value="UniProtKB-KW"/>
</dbReference>
<dbReference type="Gene3D" id="3.40.50.150">
    <property type="entry name" value="Vaccinia Virus protein VP39"/>
    <property type="match status" value="1"/>
</dbReference>
<feature type="domain" description="Methyltransferase FkbM" evidence="1">
    <location>
        <begin position="75"/>
        <end position="247"/>
    </location>
</feature>
<dbReference type="EMBL" id="CP038018">
    <property type="protein sequence ID" value="QED91647.1"/>
    <property type="molecule type" value="Genomic_DNA"/>
</dbReference>
<dbReference type="NCBIfam" id="TIGR01444">
    <property type="entry name" value="fkbM_fam"/>
    <property type="match status" value="1"/>
</dbReference>
<gene>
    <name evidence="2" type="ORF">EZJ17_02575</name>
</gene>
<evidence type="ECO:0000313" key="2">
    <source>
        <dbReference type="EMBL" id="QED91647.1"/>
    </source>
</evidence>
<protein>
    <submittedName>
        <fullName evidence="2">FkbM family methyltransferase</fullName>
    </submittedName>
</protein>
<dbReference type="Proteomes" id="UP000326695">
    <property type="component" value="Chromosome"/>
</dbReference>
<keyword evidence="3" id="KW-1185">Reference proteome</keyword>
<dbReference type="InterPro" id="IPR006342">
    <property type="entry name" value="FkbM_mtfrase"/>
</dbReference>
<dbReference type="Pfam" id="PF05050">
    <property type="entry name" value="Methyltransf_21"/>
    <property type="match status" value="1"/>
</dbReference>
<dbReference type="KEGG" id="eex:EZJ17_02575"/>
<evidence type="ECO:0000313" key="3">
    <source>
        <dbReference type="Proteomes" id="UP000326695"/>
    </source>
</evidence>
<accession>A0AAX1F6B7</accession>
<keyword evidence="2" id="KW-0808">Transferase</keyword>
<dbReference type="GO" id="GO:0008168">
    <property type="term" value="F:methyltransferase activity"/>
    <property type="evidence" value="ECO:0007669"/>
    <property type="project" value="UniProtKB-KW"/>
</dbReference>
<reference evidence="3" key="1">
    <citation type="journal article" date="2019" name="J. Anim. Genet.">
        <title>Description and whole genome sequencing of Eikenella exigua sp. nov., isolated from brain abscess and blood.</title>
        <authorList>
            <person name="Stormo K.A."/>
            <person name="Nygaard R.M."/>
            <person name="Bruvold T.S."/>
            <person name="Dimmen G."/>
            <person name="Lindemann P.C."/>
            <person name="Jordal S."/>
            <person name="Kommedal O."/>
        </authorList>
    </citation>
    <scope>NUCLEOTIDE SEQUENCE [LARGE SCALE GENOMIC DNA]</scope>
    <source>
        <strain evidence="3">PXX</strain>
    </source>
</reference>
<dbReference type="InterPro" id="IPR029063">
    <property type="entry name" value="SAM-dependent_MTases_sf"/>
</dbReference>
<dbReference type="AlphaFoldDB" id="A0AAX1F6B7"/>